<proteinExistence type="predicted"/>
<dbReference type="GeneID" id="20640995"/>
<dbReference type="Proteomes" id="UP000002640">
    <property type="component" value="Unassembled WGS sequence"/>
</dbReference>
<dbReference type="InParanoid" id="G4YIH8"/>
<name>G4YIH8_PHYSP</name>
<dbReference type="EMBL" id="JH159151">
    <property type="protein sequence ID" value="EGZ27781.1"/>
    <property type="molecule type" value="Genomic_DNA"/>
</dbReference>
<evidence type="ECO:0000313" key="1">
    <source>
        <dbReference type="EMBL" id="EGZ27781.1"/>
    </source>
</evidence>
<dbReference type="AlphaFoldDB" id="G4YIH8"/>
<dbReference type="RefSeq" id="XP_009515056.1">
    <property type="nucleotide sequence ID" value="XM_009516761.1"/>
</dbReference>
<dbReference type="KEGG" id="psoj:PHYSODRAFT_293508"/>
<accession>G4YIH8</accession>
<sequence>MDPAVITRVAPKIPFVCAGVKCTKPGCRSKDHRKCKMFKCILPAGYGPDNTRVFCKGCQPKADASKGEKKRPARYGQFNCIPTHCVNCGPPLGMRLLHVRNGFGQFELGNGTACVAEASFEVDGEKRCKEHRDGAAVKNLKLCTEPGCKKLKVQRGYCNSHAMLYKIAVSTCCVDCLKKPEFKTGSNGAEVGRLCMPCTEARIELCENFRWWRIGVYWYVNGDVVSAKYDPEGGTPLYCVKLGNPQHCVRHRTSDEVNATNLVRVEPGCKTKASNGTVQGQPKHCARHRQPGEKDVINKRCPNCTVMLQSQTKLYQPYCFRCFLVLNPTVEVSRQYLVKEEAFMEELTDSIPDNDPEQDDRWWFLAPPTR</sequence>
<gene>
    <name evidence="1" type="ORF">PHYSODRAFT_293508</name>
</gene>
<protein>
    <submittedName>
        <fullName evidence="1">Uncharacterized protein</fullName>
    </submittedName>
</protein>
<reference evidence="1 2" key="1">
    <citation type="journal article" date="2006" name="Science">
        <title>Phytophthora genome sequences uncover evolutionary origins and mechanisms of pathogenesis.</title>
        <authorList>
            <person name="Tyler B.M."/>
            <person name="Tripathy S."/>
            <person name="Zhang X."/>
            <person name="Dehal P."/>
            <person name="Jiang R.H."/>
            <person name="Aerts A."/>
            <person name="Arredondo F.D."/>
            <person name="Baxter L."/>
            <person name="Bensasson D."/>
            <person name="Beynon J.L."/>
            <person name="Chapman J."/>
            <person name="Damasceno C.M."/>
            <person name="Dorrance A.E."/>
            <person name="Dou D."/>
            <person name="Dickerman A.W."/>
            <person name="Dubchak I.L."/>
            <person name="Garbelotto M."/>
            <person name="Gijzen M."/>
            <person name="Gordon S.G."/>
            <person name="Govers F."/>
            <person name="Grunwald N.J."/>
            <person name="Huang W."/>
            <person name="Ivors K.L."/>
            <person name="Jones R.W."/>
            <person name="Kamoun S."/>
            <person name="Krampis K."/>
            <person name="Lamour K.H."/>
            <person name="Lee M.K."/>
            <person name="McDonald W.H."/>
            <person name="Medina M."/>
            <person name="Meijer H.J."/>
            <person name="Nordberg E.K."/>
            <person name="Maclean D.J."/>
            <person name="Ospina-Giraldo M.D."/>
            <person name="Morris P.F."/>
            <person name="Phuntumart V."/>
            <person name="Putnam N.H."/>
            <person name="Rash S."/>
            <person name="Rose J.K."/>
            <person name="Sakihama Y."/>
            <person name="Salamov A.A."/>
            <person name="Savidor A."/>
            <person name="Scheuring C.F."/>
            <person name="Smith B.M."/>
            <person name="Sobral B.W."/>
            <person name="Terry A."/>
            <person name="Torto-Alalibo T.A."/>
            <person name="Win J."/>
            <person name="Xu Z."/>
            <person name="Zhang H."/>
            <person name="Grigoriev I.V."/>
            <person name="Rokhsar D.S."/>
            <person name="Boore J.L."/>
        </authorList>
    </citation>
    <scope>NUCLEOTIDE SEQUENCE [LARGE SCALE GENOMIC DNA]</scope>
    <source>
        <strain evidence="1 2">P6497</strain>
    </source>
</reference>
<organism evidence="1 2">
    <name type="scientific">Phytophthora sojae (strain P6497)</name>
    <name type="common">Soybean stem and root rot agent</name>
    <name type="synonym">Phytophthora megasperma f. sp. glycines</name>
    <dbReference type="NCBI Taxonomy" id="1094619"/>
    <lineage>
        <taxon>Eukaryota</taxon>
        <taxon>Sar</taxon>
        <taxon>Stramenopiles</taxon>
        <taxon>Oomycota</taxon>
        <taxon>Peronosporomycetes</taxon>
        <taxon>Peronosporales</taxon>
        <taxon>Peronosporaceae</taxon>
        <taxon>Phytophthora</taxon>
    </lineage>
</organism>
<keyword evidence="2" id="KW-1185">Reference proteome</keyword>
<evidence type="ECO:0000313" key="2">
    <source>
        <dbReference type="Proteomes" id="UP000002640"/>
    </source>
</evidence>